<evidence type="ECO:0000256" key="1">
    <source>
        <dbReference type="ARBA" id="ARBA00006252"/>
    </source>
</evidence>
<dbReference type="InterPro" id="IPR051545">
    <property type="entry name" value="NAD(P)H_dehydrogenase_qn"/>
</dbReference>
<dbReference type="Gene3D" id="3.40.50.360">
    <property type="match status" value="1"/>
</dbReference>
<feature type="domain" description="Flavodoxin-like fold" evidence="3">
    <location>
        <begin position="1"/>
        <end position="189"/>
    </location>
</feature>
<comment type="caution">
    <text evidence="4">The sequence shown here is derived from an EMBL/GenBank/DDBJ whole genome shotgun (WGS) entry which is preliminary data.</text>
</comment>
<name>A0A0M0KIQ6_ALKHA</name>
<dbReference type="PANTHER" id="PTHR10204">
    <property type="entry name" value="NAD P H OXIDOREDUCTASE-RELATED"/>
    <property type="match status" value="1"/>
</dbReference>
<comment type="similarity">
    <text evidence="1">Belongs to the NAD(P)H dehydrogenase (quinone) family.</text>
</comment>
<dbReference type="Pfam" id="PF02525">
    <property type="entry name" value="Flavodoxin_2"/>
    <property type="match status" value="1"/>
</dbReference>
<sequence>MNHLIIYAHPHPESLNHAILDTAVHALKKNGHEVIVRDLYALHFQPVLTPEDISVMNAGEIPQDIKTEQEYITQADVITFIYPIWWTGLPAILKGYIDRVFSYGFAYEIGENGEVIRMLTGKKGLIINTFGHPKEYYDEIGMTNGLKITSDTGIFEFVGVEPTDHLLFGSVGSLNEEAYKGMLKEVEERVHSLFPASI</sequence>
<proteinExistence type="inferred from homology"/>
<gene>
    <name evidence="4" type="ORF">AMD02_06120</name>
</gene>
<evidence type="ECO:0000259" key="3">
    <source>
        <dbReference type="Pfam" id="PF02525"/>
    </source>
</evidence>
<dbReference type="PANTHER" id="PTHR10204:SF34">
    <property type="entry name" value="NAD(P)H DEHYDROGENASE [QUINONE] 1 ISOFORM 1"/>
    <property type="match status" value="1"/>
</dbReference>
<evidence type="ECO:0000256" key="2">
    <source>
        <dbReference type="ARBA" id="ARBA00023002"/>
    </source>
</evidence>
<dbReference type="GO" id="GO:0003955">
    <property type="term" value="F:NAD(P)H dehydrogenase (quinone) activity"/>
    <property type="evidence" value="ECO:0007669"/>
    <property type="project" value="TreeGrafter"/>
</dbReference>
<dbReference type="InterPro" id="IPR029039">
    <property type="entry name" value="Flavoprotein-like_sf"/>
</dbReference>
<dbReference type="GO" id="GO:0005829">
    <property type="term" value="C:cytosol"/>
    <property type="evidence" value="ECO:0007669"/>
    <property type="project" value="TreeGrafter"/>
</dbReference>
<dbReference type="SUPFAM" id="SSF52218">
    <property type="entry name" value="Flavoproteins"/>
    <property type="match status" value="1"/>
</dbReference>
<evidence type="ECO:0000313" key="4">
    <source>
        <dbReference type="EMBL" id="KOO38482.1"/>
    </source>
</evidence>
<dbReference type="RefSeq" id="WP_053430754.1">
    <property type="nucleotide sequence ID" value="NZ_CP040441.1"/>
</dbReference>
<organism evidence="4">
    <name type="scientific">Halalkalibacterium halodurans</name>
    <name type="common">Bacillus halodurans</name>
    <dbReference type="NCBI Taxonomy" id="86665"/>
    <lineage>
        <taxon>Bacteria</taxon>
        <taxon>Bacillati</taxon>
        <taxon>Bacillota</taxon>
        <taxon>Bacilli</taxon>
        <taxon>Bacillales</taxon>
        <taxon>Bacillaceae</taxon>
        <taxon>Halalkalibacterium (ex Joshi et al. 2022)</taxon>
    </lineage>
</organism>
<protein>
    <submittedName>
        <fullName evidence="4">NAD(P)H dehydrogenase</fullName>
    </submittedName>
</protein>
<reference evidence="4" key="1">
    <citation type="submission" date="2015-08" db="EMBL/GenBank/DDBJ databases">
        <title>Complete DNA Sequence of Pseudomonas syringae pv. actinidiae, the Causal Agent of Kiwifruit Canker Disease.</title>
        <authorList>
            <person name="Rikkerink E.H.A."/>
            <person name="Fineran P.C."/>
        </authorList>
    </citation>
    <scope>NUCLEOTIDE SEQUENCE</scope>
    <source>
        <strain evidence="4">DSM 13666</strain>
    </source>
</reference>
<dbReference type="InterPro" id="IPR003680">
    <property type="entry name" value="Flavodoxin_fold"/>
</dbReference>
<keyword evidence="2" id="KW-0560">Oxidoreductase</keyword>
<dbReference type="EMBL" id="LILD01000001">
    <property type="protein sequence ID" value="KOO38482.1"/>
    <property type="molecule type" value="Genomic_DNA"/>
</dbReference>
<dbReference type="GeneID" id="87598253"/>
<accession>A0A0M0KIQ6</accession>
<dbReference type="AlphaFoldDB" id="A0A0M0KIQ6"/>
<dbReference type="PATRIC" id="fig|136160.3.peg.1521"/>